<reference evidence="7" key="2">
    <citation type="submission" date="2020-09" db="EMBL/GenBank/DDBJ databases">
        <authorList>
            <person name="Sun Q."/>
            <person name="Zhou Y."/>
        </authorList>
    </citation>
    <scope>NUCLEOTIDE SEQUENCE</scope>
    <source>
        <strain evidence="7">CGMCC 1.15254</strain>
    </source>
</reference>
<protein>
    <submittedName>
        <fullName evidence="7">Lysine transporter LysE</fullName>
    </submittedName>
</protein>
<reference evidence="7" key="1">
    <citation type="journal article" date="2014" name="Int. J. Syst. Evol. Microbiol.">
        <title>Complete genome sequence of Corynebacterium casei LMG S-19264T (=DSM 44701T), isolated from a smear-ripened cheese.</title>
        <authorList>
            <consortium name="US DOE Joint Genome Institute (JGI-PGF)"/>
            <person name="Walter F."/>
            <person name="Albersmeier A."/>
            <person name="Kalinowski J."/>
            <person name="Ruckert C."/>
        </authorList>
    </citation>
    <scope>NUCLEOTIDE SEQUENCE</scope>
    <source>
        <strain evidence="7">CGMCC 1.15254</strain>
    </source>
</reference>
<dbReference type="Proteomes" id="UP000632498">
    <property type="component" value="Unassembled WGS sequence"/>
</dbReference>
<feature type="transmembrane region" description="Helical" evidence="6">
    <location>
        <begin position="6"/>
        <end position="28"/>
    </location>
</feature>
<feature type="transmembrane region" description="Helical" evidence="6">
    <location>
        <begin position="71"/>
        <end position="91"/>
    </location>
</feature>
<evidence type="ECO:0000313" key="8">
    <source>
        <dbReference type="Proteomes" id="UP000632498"/>
    </source>
</evidence>
<evidence type="ECO:0000256" key="2">
    <source>
        <dbReference type="ARBA" id="ARBA00022475"/>
    </source>
</evidence>
<feature type="transmembrane region" description="Helical" evidence="6">
    <location>
        <begin position="40"/>
        <end position="65"/>
    </location>
</feature>
<feature type="transmembrane region" description="Helical" evidence="6">
    <location>
        <begin position="112"/>
        <end position="133"/>
    </location>
</feature>
<keyword evidence="2" id="KW-1003">Cell membrane</keyword>
<evidence type="ECO:0000256" key="3">
    <source>
        <dbReference type="ARBA" id="ARBA00022692"/>
    </source>
</evidence>
<evidence type="ECO:0000256" key="6">
    <source>
        <dbReference type="SAM" id="Phobius"/>
    </source>
</evidence>
<keyword evidence="4 6" id="KW-1133">Transmembrane helix</keyword>
<evidence type="ECO:0000256" key="5">
    <source>
        <dbReference type="ARBA" id="ARBA00023136"/>
    </source>
</evidence>
<feature type="transmembrane region" description="Helical" evidence="6">
    <location>
        <begin position="148"/>
        <end position="169"/>
    </location>
</feature>
<keyword evidence="5 6" id="KW-0472">Membrane</keyword>
<evidence type="ECO:0000256" key="1">
    <source>
        <dbReference type="ARBA" id="ARBA00004651"/>
    </source>
</evidence>
<dbReference type="PIRSF" id="PIRSF006324">
    <property type="entry name" value="LeuE"/>
    <property type="match status" value="1"/>
</dbReference>
<dbReference type="InterPro" id="IPR001123">
    <property type="entry name" value="LeuE-type"/>
</dbReference>
<dbReference type="PANTHER" id="PTHR30086">
    <property type="entry name" value="ARGININE EXPORTER PROTEIN ARGO"/>
    <property type="match status" value="1"/>
</dbReference>
<evidence type="ECO:0000256" key="4">
    <source>
        <dbReference type="ARBA" id="ARBA00022989"/>
    </source>
</evidence>
<organism evidence="7 8">
    <name type="scientific">Terasakiella brassicae</name>
    <dbReference type="NCBI Taxonomy" id="1634917"/>
    <lineage>
        <taxon>Bacteria</taxon>
        <taxon>Pseudomonadati</taxon>
        <taxon>Pseudomonadota</taxon>
        <taxon>Alphaproteobacteria</taxon>
        <taxon>Rhodospirillales</taxon>
        <taxon>Terasakiellaceae</taxon>
        <taxon>Terasakiella</taxon>
    </lineage>
</organism>
<dbReference type="GO" id="GO:0005886">
    <property type="term" value="C:plasma membrane"/>
    <property type="evidence" value="ECO:0007669"/>
    <property type="project" value="UniProtKB-SubCell"/>
</dbReference>
<dbReference type="Pfam" id="PF01810">
    <property type="entry name" value="LysE"/>
    <property type="match status" value="1"/>
</dbReference>
<dbReference type="PANTHER" id="PTHR30086:SF20">
    <property type="entry name" value="ARGININE EXPORTER PROTEIN ARGO-RELATED"/>
    <property type="match status" value="1"/>
</dbReference>
<gene>
    <name evidence="7" type="ORF">GCM10011332_28150</name>
</gene>
<keyword evidence="3 6" id="KW-0812">Transmembrane</keyword>
<accession>A0A917C6K6</accession>
<dbReference type="EMBL" id="BMHV01000025">
    <property type="protein sequence ID" value="GGF72549.1"/>
    <property type="molecule type" value="Genomic_DNA"/>
</dbReference>
<sequence>MDIQSLVALVGATIILALVPGPVVAALVGRALFGGIASTFGFIGGVFLADLLWLIAAISGLGYVAASYSTLFLVIKYLGACYLIYLGIQAIRHAMQDNQEIKIPKKSYKGAGFVSGLLVTLGNPKLVAFYVGFLPTFIDMEALSLQEALWAAVLVPATFASINFCWALSASKARRVFKSATPMRVLNFMSGGLLVGAGVVMLRED</sequence>
<dbReference type="RefSeq" id="WP_188666406.1">
    <property type="nucleotide sequence ID" value="NZ_BMHV01000025.1"/>
</dbReference>
<dbReference type="AlphaFoldDB" id="A0A917C6K6"/>
<evidence type="ECO:0000313" key="7">
    <source>
        <dbReference type="EMBL" id="GGF72549.1"/>
    </source>
</evidence>
<name>A0A917C6K6_9PROT</name>
<keyword evidence="8" id="KW-1185">Reference proteome</keyword>
<dbReference type="GO" id="GO:0015171">
    <property type="term" value="F:amino acid transmembrane transporter activity"/>
    <property type="evidence" value="ECO:0007669"/>
    <property type="project" value="TreeGrafter"/>
</dbReference>
<comment type="caution">
    <text evidence="7">The sequence shown here is derived from an EMBL/GenBank/DDBJ whole genome shotgun (WGS) entry which is preliminary data.</text>
</comment>
<feature type="transmembrane region" description="Helical" evidence="6">
    <location>
        <begin position="181"/>
        <end position="202"/>
    </location>
</feature>
<comment type="subcellular location">
    <subcellularLocation>
        <location evidence="1">Cell membrane</location>
        <topology evidence="1">Multi-pass membrane protein</topology>
    </subcellularLocation>
</comment>
<proteinExistence type="predicted"/>